<feature type="domain" description="Rhodanese" evidence="2">
    <location>
        <begin position="100"/>
        <end position="211"/>
    </location>
</feature>
<keyword evidence="1" id="KW-0732">Signal</keyword>
<gene>
    <name evidence="3" type="ORF">GCM10011452_07460</name>
</gene>
<dbReference type="SMART" id="SM00450">
    <property type="entry name" value="RHOD"/>
    <property type="match status" value="1"/>
</dbReference>
<keyword evidence="4" id="KW-1185">Reference proteome</keyword>
<reference evidence="3" key="1">
    <citation type="journal article" date="2014" name="Int. J. Syst. Evol. Microbiol.">
        <title>Complete genome sequence of Corynebacterium casei LMG S-19264T (=DSM 44701T), isolated from a smear-ripened cheese.</title>
        <authorList>
            <consortium name="US DOE Joint Genome Institute (JGI-PGF)"/>
            <person name="Walter F."/>
            <person name="Albersmeier A."/>
            <person name="Kalinowski J."/>
            <person name="Ruckert C."/>
        </authorList>
    </citation>
    <scope>NUCLEOTIDE SEQUENCE</scope>
    <source>
        <strain evidence="3">KCTC 23714</strain>
    </source>
</reference>
<dbReference type="SUPFAM" id="SSF52821">
    <property type="entry name" value="Rhodanese/Cell cycle control phosphatase"/>
    <property type="match status" value="1"/>
</dbReference>
<dbReference type="EMBL" id="BMYQ01000001">
    <property type="protein sequence ID" value="GGW23087.1"/>
    <property type="molecule type" value="Genomic_DNA"/>
</dbReference>
<organism evidence="3 4">
    <name type="scientific">Gemmobacter lanyuensis</name>
    <dbReference type="NCBI Taxonomy" id="1054497"/>
    <lineage>
        <taxon>Bacteria</taxon>
        <taxon>Pseudomonadati</taxon>
        <taxon>Pseudomonadota</taxon>
        <taxon>Alphaproteobacteria</taxon>
        <taxon>Rhodobacterales</taxon>
        <taxon>Paracoccaceae</taxon>
        <taxon>Gemmobacter</taxon>
    </lineage>
</organism>
<sequence>MPVVSRLTHLVLVLAGLAAVSTAAADEVRLTADLPEARFSLNGQDFVIRRPTDPTSKLSGEFTKTARACPPFCIQPMVPITGVTPVAELEVIRFLQDRVAGGQGALIDARLPEWFAKGSIPGAVNLPFATLSAENPFRNDILVALGARPLGGSNFDFSAALELVLFCNGAWSDQSLRAIDALVALGYPVDRLHWYRGGMQDWQMLGLTVARDQSLAQAGGGAP</sequence>
<reference evidence="3" key="2">
    <citation type="submission" date="2020-09" db="EMBL/GenBank/DDBJ databases">
        <authorList>
            <person name="Sun Q."/>
            <person name="Kim S."/>
        </authorList>
    </citation>
    <scope>NUCLEOTIDE SEQUENCE</scope>
    <source>
        <strain evidence="3">KCTC 23714</strain>
    </source>
</reference>
<proteinExistence type="predicted"/>
<dbReference type="PROSITE" id="PS50206">
    <property type="entry name" value="RHODANESE_3"/>
    <property type="match status" value="1"/>
</dbReference>
<evidence type="ECO:0000259" key="2">
    <source>
        <dbReference type="PROSITE" id="PS50206"/>
    </source>
</evidence>
<dbReference type="Pfam" id="PF00581">
    <property type="entry name" value="Rhodanese"/>
    <property type="match status" value="1"/>
</dbReference>
<dbReference type="Proteomes" id="UP000628984">
    <property type="component" value="Unassembled WGS sequence"/>
</dbReference>
<evidence type="ECO:0000313" key="4">
    <source>
        <dbReference type="Proteomes" id="UP000628984"/>
    </source>
</evidence>
<feature type="chain" id="PRO_5037709579" description="Rhodanese domain-containing protein" evidence="1">
    <location>
        <begin position="26"/>
        <end position="223"/>
    </location>
</feature>
<accession>A0A918INS3</accession>
<dbReference type="CDD" id="cd00158">
    <property type="entry name" value="RHOD"/>
    <property type="match status" value="1"/>
</dbReference>
<dbReference type="InterPro" id="IPR036873">
    <property type="entry name" value="Rhodanese-like_dom_sf"/>
</dbReference>
<name>A0A918INS3_9RHOB</name>
<evidence type="ECO:0000313" key="3">
    <source>
        <dbReference type="EMBL" id="GGW23087.1"/>
    </source>
</evidence>
<evidence type="ECO:0000256" key="1">
    <source>
        <dbReference type="SAM" id="SignalP"/>
    </source>
</evidence>
<dbReference type="Gene3D" id="3.40.250.10">
    <property type="entry name" value="Rhodanese-like domain"/>
    <property type="match status" value="1"/>
</dbReference>
<dbReference type="InterPro" id="IPR001763">
    <property type="entry name" value="Rhodanese-like_dom"/>
</dbReference>
<feature type="signal peptide" evidence="1">
    <location>
        <begin position="1"/>
        <end position="25"/>
    </location>
</feature>
<dbReference type="AlphaFoldDB" id="A0A918INS3"/>
<comment type="caution">
    <text evidence="3">The sequence shown here is derived from an EMBL/GenBank/DDBJ whole genome shotgun (WGS) entry which is preliminary data.</text>
</comment>
<protein>
    <recommendedName>
        <fullName evidence="2">Rhodanese domain-containing protein</fullName>
    </recommendedName>
</protein>